<reference evidence="2" key="1">
    <citation type="submission" date="2020-10" db="EMBL/GenBank/DDBJ databases">
        <authorList>
            <person name="Gilroy R."/>
        </authorList>
    </citation>
    <scope>NUCLEOTIDE SEQUENCE</scope>
    <source>
        <strain evidence="2">ChiSjej5B23-6657</strain>
    </source>
</reference>
<protein>
    <submittedName>
        <fullName evidence="2">Uncharacterized protein</fullName>
    </submittedName>
</protein>
<sequence>MNLDAYVGMPGQTQWFNFSMAHPVGIYLFYIVINGVITGLLCCMGTSLSMALPSYPLVYAICFMVWYPQISNGSSILLAMQPFLNYPVTTFLTGYVILLIPVILAMIAGYIRRVKCDTL</sequence>
<dbReference type="Proteomes" id="UP000823912">
    <property type="component" value="Unassembled WGS sequence"/>
</dbReference>
<evidence type="ECO:0000313" key="3">
    <source>
        <dbReference type="Proteomes" id="UP000823912"/>
    </source>
</evidence>
<reference evidence="2" key="2">
    <citation type="journal article" date="2021" name="PeerJ">
        <title>Extensive microbial diversity within the chicken gut microbiome revealed by metagenomics and culture.</title>
        <authorList>
            <person name="Gilroy R."/>
            <person name="Ravi A."/>
            <person name="Getino M."/>
            <person name="Pursley I."/>
            <person name="Horton D.L."/>
            <person name="Alikhan N.F."/>
            <person name="Baker D."/>
            <person name="Gharbi K."/>
            <person name="Hall N."/>
            <person name="Watson M."/>
            <person name="Adriaenssens E.M."/>
            <person name="Foster-Nyarko E."/>
            <person name="Jarju S."/>
            <person name="Secka A."/>
            <person name="Antonio M."/>
            <person name="Oren A."/>
            <person name="Chaudhuri R.R."/>
            <person name="La Ragione R."/>
            <person name="Hildebrand F."/>
            <person name="Pallen M.J."/>
        </authorList>
    </citation>
    <scope>NUCLEOTIDE SEQUENCE</scope>
    <source>
        <strain evidence="2">ChiSjej5B23-6657</strain>
    </source>
</reference>
<keyword evidence="1" id="KW-0812">Transmembrane</keyword>
<dbReference type="EMBL" id="DVHM01000043">
    <property type="protein sequence ID" value="HIR70158.1"/>
    <property type="molecule type" value="Genomic_DNA"/>
</dbReference>
<evidence type="ECO:0000256" key="1">
    <source>
        <dbReference type="SAM" id="Phobius"/>
    </source>
</evidence>
<feature type="transmembrane region" description="Helical" evidence="1">
    <location>
        <begin position="57"/>
        <end position="80"/>
    </location>
</feature>
<gene>
    <name evidence="2" type="ORF">IAA55_02625</name>
</gene>
<comment type="caution">
    <text evidence="2">The sequence shown here is derived from an EMBL/GenBank/DDBJ whole genome shotgun (WGS) entry which is preliminary data.</text>
</comment>
<feature type="transmembrane region" description="Helical" evidence="1">
    <location>
        <begin position="92"/>
        <end position="111"/>
    </location>
</feature>
<organism evidence="2 3">
    <name type="scientific">Candidatus Pullilachnospira gallistercoris</name>
    <dbReference type="NCBI Taxonomy" id="2840911"/>
    <lineage>
        <taxon>Bacteria</taxon>
        <taxon>Bacillati</taxon>
        <taxon>Bacillota</taxon>
        <taxon>Clostridia</taxon>
        <taxon>Lachnospirales</taxon>
        <taxon>Lachnospiraceae</taxon>
        <taxon>Lachnospiraceae incertae sedis</taxon>
        <taxon>Candidatus Pullilachnospira</taxon>
    </lineage>
</organism>
<keyword evidence="1" id="KW-0472">Membrane</keyword>
<dbReference type="AlphaFoldDB" id="A0A9D1JAB9"/>
<name>A0A9D1JAB9_9FIRM</name>
<proteinExistence type="predicted"/>
<feature type="transmembrane region" description="Helical" evidence="1">
    <location>
        <begin position="24"/>
        <end position="45"/>
    </location>
</feature>
<evidence type="ECO:0000313" key="2">
    <source>
        <dbReference type="EMBL" id="HIR70158.1"/>
    </source>
</evidence>
<accession>A0A9D1JAB9</accession>
<keyword evidence="1" id="KW-1133">Transmembrane helix</keyword>